<dbReference type="InterPro" id="IPR002821">
    <property type="entry name" value="Hydantoinase_A"/>
</dbReference>
<dbReference type="Gene3D" id="3.30.420.40">
    <property type="match status" value="1"/>
</dbReference>
<evidence type="ECO:0000313" key="2">
    <source>
        <dbReference type="EMBL" id="ABK13972.1"/>
    </source>
</evidence>
<dbReference type="KEGG" id="mtp:Mthe_0173"/>
<name>A0B5J8_METTP</name>
<gene>
    <name evidence="2" type="ordered locus">Mthe_0173</name>
</gene>
<evidence type="ECO:0000313" key="3">
    <source>
        <dbReference type="Proteomes" id="UP000000674"/>
    </source>
</evidence>
<sequence length="335" mass="36294">MILGVDIGGANTKAASSDGRFSEIRYLPLWKKAPLSEHLEELSTRLEPDAVGVVMTGELADCFECRRDGVLFIASEVERAFECPVHFWGLSGFHRSVSREMALDLAAANWSASAALLLKDVGSCILADMGSTTTDIIPVMDRPLSGCTDLERLLRGELLYTGLLRTNLAALLPGVELFGGSVPLSSELFSITADVYLALGDIEPDAYTCETPDGGPKSLKGALRRLARTVCSDLDELGEDGALSIAAQAKSRQISIVSTGISRIAERHKIRRVVAAGVGEFIVEDACERAGLECIRLSEIYTERLSDVFPAFAVARLLSERYPMSQVRAENCEYE</sequence>
<protein>
    <submittedName>
        <fullName evidence="2">Hydantoinase/oxoprolinase</fullName>
    </submittedName>
</protein>
<dbReference type="NCBIfam" id="TIGR03123">
    <property type="entry name" value="one_C_unchar_1"/>
    <property type="match status" value="1"/>
</dbReference>
<dbReference type="HOGENOM" id="CLU_060932_0_0_2"/>
<dbReference type="AlphaFoldDB" id="A0B5J8"/>
<feature type="domain" description="Hydantoinase A/oxoprolinase" evidence="1">
    <location>
        <begin position="50"/>
        <end position="320"/>
    </location>
</feature>
<evidence type="ECO:0000259" key="1">
    <source>
        <dbReference type="Pfam" id="PF01968"/>
    </source>
</evidence>
<dbReference type="RefSeq" id="WP_011695371.1">
    <property type="nucleotide sequence ID" value="NC_008553.1"/>
</dbReference>
<proteinExistence type="predicted"/>
<keyword evidence="3" id="KW-1185">Reference proteome</keyword>
<dbReference type="GO" id="GO:0016787">
    <property type="term" value="F:hydrolase activity"/>
    <property type="evidence" value="ECO:0007669"/>
    <property type="project" value="InterPro"/>
</dbReference>
<accession>A0B5J8</accession>
<reference evidence="2 3" key="1">
    <citation type="submission" date="2006-10" db="EMBL/GenBank/DDBJ databases">
        <title>Complete sequence of Methanosaeta thermophila PT.</title>
        <authorList>
            <consortium name="US DOE Joint Genome Institute"/>
            <person name="Copeland A."/>
            <person name="Lucas S."/>
            <person name="Lapidus A."/>
            <person name="Barry K."/>
            <person name="Detter J.C."/>
            <person name="Glavina del Rio T."/>
            <person name="Hammon N."/>
            <person name="Israni S."/>
            <person name="Pitluck S."/>
            <person name="Chain P."/>
            <person name="Malfatti S."/>
            <person name="Shin M."/>
            <person name="Vergez L."/>
            <person name="Schmutz J."/>
            <person name="Larimer F."/>
            <person name="Land M."/>
            <person name="Hauser L."/>
            <person name="Kyrpides N."/>
            <person name="Kim E."/>
            <person name="Smith K.S."/>
            <person name="Ingram-Smith C."/>
            <person name="Richardson P."/>
        </authorList>
    </citation>
    <scope>NUCLEOTIDE SEQUENCE [LARGE SCALE GENOMIC DNA]</scope>
    <source>
        <strain evidence="3">DSM 6194 / JCM 14653 / NBRC 101360 / PT</strain>
    </source>
</reference>
<organism evidence="2 3">
    <name type="scientific">Methanothrix thermoacetophila (strain DSM 6194 / JCM 14653 / NBRC 101360 / PT)</name>
    <name type="common">Methanosaeta thermophila</name>
    <dbReference type="NCBI Taxonomy" id="349307"/>
    <lineage>
        <taxon>Archaea</taxon>
        <taxon>Methanobacteriati</taxon>
        <taxon>Methanobacteriota</taxon>
        <taxon>Stenosarchaea group</taxon>
        <taxon>Methanomicrobia</taxon>
        <taxon>Methanotrichales</taxon>
        <taxon>Methanotrichaceae</taxon>
        <taxon>Methanothrix</taxon>
    </lineage>
</organism>
<dbReference type="EMBL" id="CP000477">
    <property type="protein sequence ID" value="ABK13972.1"/>
    <property type="molecule type" value="Genomic_DNA"/>
</dbReference>
<dbReference type="InterPro" id="IPR002756">
    <property type="entry name" value="MfnF"/>
</dbReference>
<dbReference type="Proteomes" id="UP000000674">
    <property type="component" value="Chromosome"/>
</dbReference>
<dbReference type="Gene3D" id="3.30.420.190">
    <property type="entry name" value="conserved archaeal protein q6m145"/>
    <property type="match status" value="1"/>
</dbReference>
<dbReference type="GeneID" id="4462155"/>
<dbReference type="STRING" id="349307.Mthe_0173"/>
<dbReference type="Pfam" id="PF01968">
    <property type="entry name" value="Hydantoinase_A"/>
    <property type="match status" value="1"/>
</dbReference>
<dbReference type="OrthoDB" id="148086at2157"/>